<dbReference type="EMBL" id="CAUYUJ010005679">
    <property type="protein sequence ID" value="CAK0814564.1"/>
    <property type="molecule type" value="Genomic_DNA"/>
</dbReference>
<sequence>MAWCSGLPDGAADIAAYVATAARRLSRRADSLEFVPLVKDVHVLFRVFRVQLEILGREQRPAPDVIGERLRIAASDFVPHARFQDAADEAVRAFRRRRADARAASPMPIAEKPLVRFAETVELVGTSETSKQGDVDIVRVEPVLQENREQVRTVNAQLSSARDQGSKLTLPVELVSVGGALAEPVSKVSSAGNQGSKLTVPIQQVGISGALAESGGKAQVQPVAIGGRTDNPQPDELECTEGADPEIEAELAALKARAEVPTADAQSISGALIDRFGAVSSMVDHGSQQTLALGHVSISGALAEPVSMVSAAGEQGSHLTVPE</sequence>
<keyword evidence="2" id="KW-1185">Reference proteome</keyword>
<name>A0ABN9R6U1_9DINO</name>
<evidence type="ECO:0000313" key="1">
    <source>
        <dbReference type="EMBL" id="CAK0814564.1"/>
    </source>
</evidence>
<proteinExistence type="predicted"/>
<feature type="non-terminal residue" evidence="1">
    <location>
        <position position="323"/>
    </location>
</feature>
<evidence type="ECO:0000313" key="2">
    <source>
        <dbReference type="Proteomes" id="UP001189429"/>
    </source>
</evidence>
<protein>
    <submittedName>
        <fullName evidence="1">Uncharacterized protein</fullName>
    </submittedName>
</protein>
<comment type="caution">
    <text evidence="1">The sequence shown here is derived from an EMBL/GenBank/DDBJ whole genome shotgun (WGS) entry which is preliminary data.</text>
</comment>
<accession>A0ABN9R6U1</accession>
<organism evidence="1 2">
    <name type="scientific">Prorocentrum cordatum</name>
    <dbReference type="NCBI Taxonomy" id="2364126"/>
    <lineage>
        <taxon>Eukaryota</taxon>
        <taxon>Sar</taxon>
        <taxon>Alveolata</taxon>
        <taxon>Dinophyceae</taxon>
        <taxon>Prorocentrales</taxon>
        <taxon>Prorocentraceae</taxon>
        <taxon>Prorocentrum</taxon>
    </lineage>
</organism>
<reference evidence="1" key="1">
    <citation type="submission" date="2023-10" db="EMBL/GenBank/DDBJ databases">
        <authorList>
            <person name="Chen Y."/>
            <person name="Shah S."/>
            <person name="Dougan E. K."/>
            <person name="Thang M."/>
            <person name="Chan C."/>
        </authorList>
    </citation>
    <scope>NUCLEOTIDE SEQUENCE [LARGE SCALE GENOMIC DNA]</scope>
</reference>
<dbReference type="Proteomes" id="UP001189429">
    <property type="component" value="Unassembled WGS sequence"/>
</dbReference>
<gene>
    <name evidence="1" type="ORF">PCOR1329_LOCUS18139</name>
</gene>